<dbReference type="Gene3D" id="2.30.22.10">
    <property type="entry name" value="Head domain of nucleotide exchange factor GrpE"/>
    <property type="match status" value="1"/>
</dbReference>
<dbReference type="EMBL" id="CAJZBQ010000025">
    <property type="protein sequence ID" value="CAG9320415.1"/>
    <property type="molecule type" value="Genomic_DNA"/>
</dbReference>
<proteinExistence type="inferred from homology"/>
<accession>A0AAU9J5D7</accession>
<feature type="region of interest" description="Disordered" evidence="5">
    <location>
        <begin position="36"/>
        <end position="78"/>
    </location>
</feature>
<dbReference type="GO" id="GO:0030150">
    <property type="term" value="P:protein import into mitochondrial matrix"/>
    <property type="evidence" value="ECO:0007669"/>
    <property type="project" value="TreeGrafter"/>
</dbReference>
<dbReference type="HAMAP" id="MF_01151">
    <property type="entry name" value="GrpE"/>
    <property type="match status" value="1"/>
</dbReference>
<dbReference type="GO" id="GO:0051082">
    <property type="term" value="F:unfolded protein binding"/>
    <property type="evidence" value="ECO:0007669"/>
    <property type="project" value="TreeGrafter"/>
</dbReference>
<gene>
    <name evidence="6" type="ORF">BSTOLATCC_MIC26330</name>
</gene>
<dbReference type="Proteomes" id="UP001162131">
    <property type="component" value="Unassembled WGS sequence"/>
</dbReference>
<dbReference type="Gene3D" id="3.90.20.20">
    <property type="match status" value="1"/>
</dbReference>
<evidence type="ECO:0000256" key="1">
    <source>
        <dbReference type="ARBA" id="ARBA00009054"/>
    </source>
</evidence>
<dbReference type="SUPFAM" id="SSF51064">
    <property type="entry name" value="Head domain of nucleotide exchange factor GrpE"/>
    <property type="match status" value="1"/>
</dbReference>
<comment type="caution">
    <text evidence="6">The sequence shown here is derived from an EMBL/GenBank/DDBJ whole genome shotgun (WGS) entry which is preliminary data.</text>
</comment>
<dbReference type="SUPFAM" id="SSF58014">
    <property type="entry name" value="Coiled-coil domain of nucleotide exchange factor GrpE"/>
    <property type="match status" value="1"/>
</dbReference>
<dbReference type="InterPro" id="IPR009012">
    <property type="entry name" value="GrpE_head"/>
</dbReference>
<dbReference type="CDD" id="cd00446">
    <property type="entry name" value="GrpE"/>
    <property type="match status" value="1"/>
</dbReference>
<dbReference type="Pfam" id="PF01025">
    <property type="entry name" value="GrpE"/>
    <property type="match status" value="1"/>
</dbReference>
<evidence type="ECO:0000256" key="3">
    <source>
        <dbReference type="RuleBase" id="RU000640"/>
    </source>
</evidence>
<dbReference type="PANTHER" id="PTHR21237">
    <property type="entry name" value="GRPE PROTEIN"/>
    <property type="match status" value="1"/>
</dbReference>
<dbReference type="GO" id="GO:0000774">
    <property type="term" value="F:adenyl-nucleotide exchange factor activity"/>
    <property type="evidence" value="ECO:0007669"/>
    <property type="project" value="InterPro"/>
</dbReference>
<evidence type="ECO:0000256" key="4">
    <source>
        <dbReference type="RuleBase" id="RU004478"/>
    </source>
</evidence>
<dbReference type="GO" id="GO:0001405">
    <property type="term" value="C:PAM complex, Tim23 associated import motor"/>
    <property type="evidence" value="ECO:0007669"/>
    <property type="project" value="TreeGrafter"/>
</dbReference>
<dbReference type="InterPro" id="IPR000740">
    <property type="entry name" value="GrpE"/>
</dbReference>
<dbReference type="GO" id="GO:0006457">
    <property type="term" value="P:protein folding"/>
    <property type="evidence" value="ECO:0007669"/>
    <property type="project" value="InterPro"/>
</dbReference>
<evidence type="ECO:0000256" key="5">
    <source>
        <dbReference type="SAM" id="MobiDB-lite"/>
    </source>
</evidence>
<dbReference type="PANTHER" id="PTHR21237:SF23">
    <property type="entry name" value="GRPE PROTEIN HOMOLOG, MITOCHONDRIAL"/>
    <property type="match status" value="1"/>
</dbReference>
<sequence length="240" mass="27327">MAARRNIFQLLSRSCHLRSATRQNFMGARTQRFFGEEQARAKEEQKNGEELKNKSEAPKEKSEKAGPESTQKDSTKDIDAKLQLMAEEANKYKDLYIRTLAEQENMRKRLQLEADNERTYAITKFAKEMLDVSDNLQRAIDNVPKEMKTPEDCSKAFDDLVKGVSMTRDIMKNVYKKFLIAEVDPLGQKFDPNLHEALFTFEDPAKQDGSVGNVVSLGYTINGRVLRSAKVGVIKNLKKA</sequence>
<dbReference type="PROSITE" id="PS01071">
    <property type="entry name" value="GRPE"/>
    <property type="match status" value="1"/>
</dbReference>
<dbReference type="AlphaFoldDB" id="A0AAU9J5D7"/>
<dbReference type="PRINTS" id="PR00773">
    <property type="entry name" value="GRPEPROTEIN"/>
</dbReference>
<keyword evidence="3" id="KW-0496">Mitochondrion</keyword>
<comment type="similarity">
    <text evidence="1 4">Belongs to the GrpE family.</text>
</comment>
<keyword evidence="2 3" id="KW-0143">Chaperone</keyword>
<evidence type="ECO:0000313" key="6">
    <source>
        <dbReference type="EMBL" id="CAG9320415.1"/>
    </source>
</evidence>
<comment type="function">
    <text evidence="3">Essential component of the PAM complex, a complex required for the translocation of transit peptide-containing proteins from the inner membrane into the mitochondrial matrix in an ATP-dependent manner.</text>
</comment>
<evidence type="ECO:0000313" key="7">
    <source>
        <dbReference type="Proteomes" id="UP001162131"/>
    </source>
</evidence>
<comment type="subcellular location">
    <subcellularLocation>
        <location evidence="3">Mitochondrion matrix</location>
    </subcellularLocation>
</comment>
<dbReference type="InterPro" id="IPR013805">
    <property type="entry name" value="GrpE_CC"/>
</dbReference>
<evidence type="ECO:0000256" key="2">
    <source>
        <dbReference type="ARBA" id="ARBA00023186"/>
    </source>
</evidence>
<organism evidence="6 7">
    <name type="scientific">Blepharisma stoltei</name>
    <dbReference type="NCBI Taxonomy" id="1481888"/>
    <lineage>
        <taxon>Eukaryota</taxon>
        <taxon>Sar</taxon>
        <taxon>Alveolata</taxon>
        <taxon>Ciliophora</taxon>
        <taxon>Postciliodesmatophora</taxon>
        <taxon>Heterotrichea</taxon>
        <taxon>Heterotrichida</taxon>
        <taxon>Blepharismidae</taxon>
        <taxon>Blepharisma</taxon>
    </lineage>
</organism>
<protein>
    <recommendedName>
        <fullName evidence="3">GrpE protein homolog</fullName>
    </recommendedName>
</protein>
<keyword evidence="7" id="KW-1185">Reference proteome</keyword>
<reference evidence="6" key="1">
    <citation type="submission" date="2021-09" db="EMBL/GenBank/DDBJ databases">
        <authorList>
            <consortium name="AG Swart"/>
            <person name="Singh M."/>
            <person name="Singh A."/>
            <person name="Seah K."/>
            <person name="Emmerich C."/>
        </authorList>
    </citation>
    <scope>NUCLEOTIDE SEQUENCE</scope>
    <source>
        <strain evidence="6">ATCC30299</strain>
    </source>
</reference>
<dbReference type="GO" id="GO:0042803">
    <property type="term" value="F:protein homodimerization activity"/>
    <property type="evidence" value="ECO:0007669"/>
    <property type="project" value="InterPro"/>
</dbReference>
<dbReference type="GO" id="GO:0051087">
    <property type="term" value="F:protein-folding chaperone binding"/>
    <property type="evidence" value="ECO:0007669"/>
    <property type="project" value="InterPro"/>
</dbReference>
<name>A0AAU9J5D7_9CILI</name>